<name>A0A0A9G6Q3_ARUDO</name>
<organism evidence="1">
    <name type="scientific">Arundo donax</name>
    <name type="common">Giant reed</name>
    <name type="synonym">Donax arundinaceus</name>
    <dbReference type="NCBI Taxonomy" id="35708"/>
    <lineage>
        <taxon>Eukaryota</taxon>
        <taxon>Viridiplantae</taxon>
        <taxon>Streptophyta</taxon>
        <taxon>Embryophyta</taxon>
        <taxon>Tracheophyta</taxon>
        <taxon>Spermatophyta</taxon>
        <taxon>Magnoliopsida</taxon>
        <taxon>Liliopsida</taxon>
        <taxon>Poales</taxon>
        <taxon>Poaceae</taxon>
        <taxon>PACMAD clade</taxon>
        <taxon>Arundinoideae</taxon>
        <taxon>Arundineae</taxon>
        <taxon>Arundo</taxon>
    </lineage>
</organism>
<reference evidence="1" key="1">
    <citation type="submission" date="2014-09" db="EMBL/GenBank/DDBJ databases">
        <authorList>
            <person name="Magalhaes I.L.F."/>
            <person name="Oliveira U."/>
            <person name="Santos F.R."/>
            <person name="Vidigal T.H.D.A."/>
            <person name="Brescovit A.D."/>
            <person name="Santos A.J."/>
        </authorList>
    </citation>
    <scope>NUCLEOTIDE SEQUENCE</scope>
    <source>
        <tissue evidence="1">Shoot tissue taken approximately 20 cm above the soil surface</tissue>
    </source>
</reference>
<protein>
    <submittedName>
        <fullName evidence="1">Uncharacterized protein</fullName>
    </submittedName>
</protein>
<reference evidence="1" key="2">
    <citation type="journal article" date="2015" name="Data Brief">
        <title>Shoot transcriptome of the giant reed, Arundo donax.</title>
        <authorList>
            <person name="Barrero R.A."/>
            <person name="Guerrero F.D."/>
            <person name="Moolhuijzen P."/>
            <person name="Goolsby J.A."/>
            <person name="Tidwell J."/>
            <person name="Bellgard S.E."/>
            <person name="Bellgard M.I."/>
        </authorList>
    </citation>
    <scope>NUCLEOTIDE SEQUENCE</scope>
    <source>
        <tissue evidence="1">Shoot tissue taken approximately 20 cm above the soil surface</tissue>
    </source>
</reference>
<accession>A0A0A9G6Q3</accession>
<proteinExistence type="predicted"/>
<sequence length="58" mass="6790">MACSALQSTPPQQLLHSHTTQERFIYIYSFREAAAMEVERERGVQCDSKTSKWNKGWR</sequence>
<dbReference type="EMBL" id="GBRH01177131">
    <property type="protein sequence ID" value="JAE20765.1"/>
    <property type="molecule type" value="Transcribed_RNA"/>
</dbReference>
<dbReference type="AlphaFoldDB" id="A0A0A9G6Q3"/>
<evidence type="ECO:0000313" key="1">
    <source>
        <dbReference type="EMBL" id="JAE20765.1"/>
    </source>
</evidence>